<evidence type="ECO:0000313" key="1">
    <source>
        <dbReference type="EMBL" id="GLQ65207.1"/>
    </source>
</evidence>
<sequence length="234" mass="26453">MEDHMNDLTPLSTDLEQATHALGHVVKAIPGLGEAVYETVRLVWTDPIMRRRRKRNLRHELAMAEEMIEGQKRLEEVSTTAAKQVLEPAMEEDREELQKLWSALIARMLVQKDTGITSSVIKIIKQLDPVDALVLDMYGCKETKESHAKVNHFGLRIEFERRIGQADDANELILADSCQRLMELGCIKYHGLTPPSVLSGPYSPSIDTQITTRGYLVWKLVQPPTKPSETSEQP</sequence>
<dbReference type="EMBL" id="BSNV01000003">
    <property type="protein sequence ID" value="GLQ65207.1"/>
    <property type="molecule type" value="Genomic_DNA"/>
</dbReference>
<dbReference type="Proteomes" id="UP001156629">
    <property type="component" value="Unassembled WGS sequence"/>
</dbReference>
<protein>
    <recommendedName>
        <fullName evidence="3">DUF4393 domain-containing protein</fullName>
    </recommendedName>
</protein>
<comment type="caution">
    <text evidence="1">The sequence shown here is derived from an EMBL/GenBank/DDBJ whole genome shotgun (WGS) entry which is preliminary data.</text>
</comment>
<evidence type="ECO:0008006" key="3">
    <source>
        <dbReference type="Google" id="ProtNLM"/>
    </source>
</evidence>
<dbReference type="Pfam" id="PF14337">
    <property type="entry name" value="Abi_alpha"/>
    <property type="match status" value="1"/>
</dbReference>
<keyword evidence="2" id="KW-1185">Reference proteome</keyword>
<dbReference type="InterPro" id="IPR025506">
    <property type="entry name" value="Abi_alpha"/>
</dbReference>
<proteinExistence type="predicted"/>
<evidence type="ECO:0000313" key="2">
    <source>
        <dbReference type="Proteomes" id="UP001156629"/>
    </source>
</evidence>
<accession>A0ABQ5WQ73</accession>
<name>A0ABQ5WQ73_9PROT</name>
<gene>
    <name evidence="1" type="ORF">GCM10007870_07910</name>
</gene>
<organism evidence="1 2">
    <name type="scientific">Gluconobacter kondonii</name>
    <dbReference type="NCBI Taxonomy" id="941463"/>
    <lineage>
        <taxon>Bacteria</taxon>
        <taxon>Pseudomonadati</taxon>
        <taxon>Pseudomonadota</taxon>
        <taxon>Alphaproteobacteria</taxon>
        <taxon>Acetobacterales</taxon>
        <taxon>Acetobacteraceae</taxon>
        <taxon>Gluconobacter</taxon>
    </lineage>
</organism>
<reference evidence="2" key="1">
    <citation type="journal article" date="2019" name="Int. J. Syst. Evol. Microbiol.">
        <title>The Global Catalogue of Microorganisms (GCM) 10K type strain sequencing project: providing services to taxonomists for standard genome sequencing and annotation.</title>
        <authorList>
            <consortium name="The Broad Institute Genomics Platform"/>
            <consortium name="The Broad Institute Genome Sequencing Center for Infectious Disease"/>
            <person name="Wu L."/>
            <person name="Ma J."/>
        </authorList>
    </citation>
    <scope>NUCLEOTIDE SEQUENCE [LARGE SCALE GENOMIC DNA]</scope>
    <source>
        <strain evidence="2">NBRC 3266</strain>
    </source>
</reference>